<evidence type="ECO:0000256" key="1">
    <source>
        <dbReference type="SAM" id="MobiDB-lite"/>
    </source>
</evidence>
<organism evidence="2 3">
    <name type="scientific">Mucor circinelloides f. lusitanicus</name>
    <name type="common">Mucor racemosus var. lusitanicus</name>
    <dbReference type="NCBI Taxonomy" id="29924"/>
    <lineage>
        <taxon>Eukaryota</taxon>
        <taxon>Fungi</taxon>
        <taxon>Fungi incertae sedis</taxon>
        <taxon>Mucoromycota</taxon>
        <taxon>Mucoromycotina</taxon>
        <taxon>Mucoromycetes</taxon>
        <taxon>Mucorales</taxon>
        <taxon>Mucorineae</taxon>
        <taxon>Mucoraceae</taxon>
        <taxon>Mucor</taxon>
    </lineage>
</organism>
<sequence>MLPRQSSEDDRPLGLKFTRTNFFNFPKRENTSNNNKSSEISLNRATSTSSNTSPPPVLSPTLPARSPFRIRDSQQAAAAVAALDEQPTIYSSISSSSSSSVATVEDDLSQELENIWKLKSNAPQQPQKEVKVDINSEDMLMQLLISHAVIDAREYKVLSFEEYETLKQV</sequence>
<feature type="compositionally biased region" description="Basic and acidic residues" evidence="1">
    <location>
        <begin position="1"/>
        <end position="13"/>
    </location>
</feature>
<feature type="compositionally biased region" description="Polar residues" evidence="1">
    <location>
        <begin position="31"/>
        <end position="45"/>
    </location>
</feature>
<feature type="region of interest" description="Disordered" evidence="1">
    <location>
        <begin position="1"/>
        <end position="65"/>
    </location>
</feature>
<protein>
    <submittedName>
        <fullName evidence="2">Uncharacterized protein</fullName>
    </submittedName>
</protein>
<comment type="caution">
    <text evidence="2">The sequence shown here is derived from an EMBL/GenBank/DDBJ whole genome shotgun (WGS) entry which is preliminary data.</text>
</comment>
<dbReference type="EMBL" id="JAAECE010000001">
    <property type="protein sequence ID" value="KAF1806125.1"/>
    <property type="molecule type" value="Genomic_DNA"/>
</dbReference>
<proteinExistence type="predicted"/>
<name>A0A8H4BPE5_MUCCL</name>
<evidence type="ECO:0000313" key="3">
    <source>
        <dbReference type="Proteomes" id="UP000469890"/>
    </source>
</evidence>
<dbReference type="AlphaFoldDB" id="A0A8H4BPE5"/>
<gene>
    <name evidence="2" type="ORF">FB192DRAFT_1271586</name>
</gene>
<dbReference type="Proteomes" id="UP000469890">
    <property type="component" value="Unassembled WGS sequence"/>
</dbReference>
<reference evidence="2 3" key="1">
    <citation type="submission" date="2019-09" db="EMBL/GenBank/DDBJ databases">
        <authorList>
            <consortium name="DOE Joint Genome Institute"/>
            <person name="Mondo S.J."/>
            <person name="Navarro-Mendoza M.I."/>
            <person name="Perez-Arques C."/>
            <person name="Panchal S."/>
            <person name="Nicolas F.E."/>
            <person name="Ganguly P."/>
            <person name="Pangilinan J."/>
            <person name="Grigoriev I."/>
            <person name="Heitman J."/>
            <person name="Sanya K."/>
            <person name="Garre V."/>
        </authorList>
    </citation>
    <scope>NUCLEOTIDE SEQUENCE [LARGE SCALE GENOMIC DNA]</scope>
    <source>
        <strain evidence="2 3">MU402</strain>
    </source>
</reference>
<evidence type="ECO:0000313" key="2">
    <source>
        <dbReference type="EMBL" id="KAF1806125.1"/>
    </source>
</evidence>
<accession>A0A8H4BPE5</accession>